<dbReference type="Pfam" id="PF00583">
    <property type="entry name" value="Acetyltransf_1"/>
    <property type="match status" value="1"/>
</dbReference>
<accession>A0A2R5G1P3</accession>
<name>A0A2R5G1P3_9STRA</name>
<dbReference type="Proteomes" id="UP000241890">
    <property type="component" value="Unassembled WGS sequence"/>
</dbReference>
<evidence type="ECO:0000256" key="1">
    <source>
        <dbReference type="ARBA" id="ARBA00022679"/>
    </source>
</evidence>
<evidence type="ECO:0000313" key="4">
    <source>
        <dbReference type="EMBL" id="GBG24912.1"/>
    </source>
</evidence>
<feature type="domain" description="N-acetyltransferase" evidence="3">
    <location>
        <begin position="17"/>
        <end position="171"/>
    </location>
</feature>
<keyword evidence="5" id="KW-1185">Reference proteome</keyword>
<dbReference type="InterPro" id="IPR050680">
    <property type="entry name" value="YpeA/RimI_acetyltransf"/>
</dbReference>
<sequence length="171" mass="19659">MSSDEAKTTSGEAEDGYVLRRATLEDVETLVTFNNDSAIETENRQLDRDKIRRGLEGIIGDTSGARGFYLVVEKENMVVACSMVTFEWSEWNAANYWWIQSVYVHKDHRRRGLFKRLYAKIYALAKEDKAAAVRLYVEHDNERAKSTYVAMGMQPSHYLMYEVDLPDATAE</sequence>
<dbReference type="PROSITE" id="PS51186">
    <property type="entry name" value="GNAT"/>
    <property type="match status" value="1"/>
</dbReference>
<keyword evidence="1 4" id="KW-0808">Transferase</keyword>
<proteinExistence type="predicted"/>
<dbReference type="SUPFAM" id="SSF55729">
    <property type="entry name" value="Acyl-CoA N-acyltransferases (Nat)"/>
    <property type="match status" value="1"/>
</dbReference>
<dbReference type="InParanoid" id="A0A2R5G1P3"/>
<comment type="caution">
    <text evidence="4">The sequence shown here is derived from an EMBL/GenBank/DDBJ whole genome shotgun (WGS) entry which is preliminary data.</text>
</comment>
<dbReference type="CDD" id="cd04301">
    <property type="entry name" value="NAT_SF"/>
    <property type="match status" value="1"/>
</dbReference>
<evidence type="ECO:0000256" key="2">
    <source>
        <dbReference type="ARBA" id="ARBA00023315"/>
    </source>
</evidence>
<reference evidence="4 5" key="1">
    <citation type="submission" date="2017-12" db="EMBL/GenBank/DDBJ databases">
        <title>Sequencing, de novo assembly and annotation of complete genome of a new Thraustochytrid species, strain FCC1311.</title>
        <authorList>
            <person name="Sedici K."/>
            <person name="Godart F."/>
            <person name="Aiese Cigliano R."/>
            <person name="Sanseverino W."/>
            <person name="Barakat M."/>
            <person name="Ortet P."/>
            <person name="Marechal E."/>
            <person name="Cagnac O."/>
            <person name="Amato A."/>
        </authorList>
    </citation>
    <scope>NUCLEOTIDE SEQUENCE [LARGE SCALE GENOMIC DNA]</scope>
</reference>
<gene>
    <name evidence="4" type="ORF">FCC1311_011292</name>
</gene>
<dbReference type="OrthoDB" id="7305308at2759"/>
<dbReference type="PANTHER" id="PTHR43420">
    <property type="entry name" value="ACETYLTRANSFERASE"/>
    <property type="match status" value="1"/>
</dbReference>
<evidence type="ECO:0000313" key="5">
    <source>
        <dbReference type="Proteomes" id="UP000241890"/>
    </source>
</evidence>
<dbReference type="InterPro" id="IPR016181">
    <property type="entry name" value="Acyl_CoA_acyltransferase"/>
</dbReference>
<keyword evidence="2" id="KW-0012">Acyltransferase</keyword>
<organism evidence="4 5">
    <name type="scientific">Hondaea fermentalgiana</name>
    <dbReference type="NCBI Taxonomy" id="2315210"/>
    <lineage>
        <taxon>Eukaryota</taxon>
        <taxon>Sar</taxon>
        <taxon>Stramenopiles</taxon>
        <taxon>Bigyra</taxon>
        <taxon>Labyrinthulomycetes</taxon>
        <taxon>Thraustochytrida</taxon>
        <taxon>Thraustochytriidae</taxon>
        <taxon>Hondaea</taxon>
    </lineage>
</organism>
<dbReference type="EMBL" id="BEYU01000009">
    <property type="protein sequence ID" value="GBG24912.1"/>
    <property type="molecule type" value="Genomic_DNA"/>
</dbReference>
<dbReference type="AlphaFoldDB" id="A0A2R5G1P3"/>
<evidence type="ECO:0000259" key="3">
    <source>
        <dbReference type="PROSITE" id="PS51186"/>
    </source>
</evidence>
<dbReference type="Gene3D" id="3.40.630.30">
    <property type="match status" value="1"/>
</dbReference>
<dbReference type="GO" id="GO:0016747">
    <property type="term" value="F:acyltransferase activity, transferring groups other than amino-acyl groups"/>
    <property type="evidence" value="ECO:0007669"/>
    <property type="project" value="InterPro"/>
</dbReference>
<protein>
    <submittedName>
        <fullName evidence="4">Diamine acetyltransferase 2</fullName>
    </submittedName>
</protein>
<dbReference type="InterPro" id="IPR000182">
    <property type="entry name" value="GNAT_dom"/>
</dbReference>